<name>A0A2T3ATI7_AMORE</name>
<proteinExistence type="predicted"/>
<accession>A0A2T3ATI7</accession>
<evidence type="ECO:0000256" key="1">
    <source>
        <dbReference type="SAM" id="MobiDB-lite"/>
    </source>
</evidence>
<feature type="region of interest" description="Disordered" evidence="1">
    <location>
        <begin position="141"/>
        <end position="193"/>
    </location>
</feature>
<dbReference type="Proteomes" id="UP000241818">
    <property type="component" value="Unassembled WGS sequence"/>
</dbReference>
<feature type="compositionally biased region" description="Polar residues" evidence="1">
    <location>
        <begin position="143"/>
        <end position="152"/>
    </location>
</feature>
<protein>
    <submittedName>
        <fullName evidence="2">Uncharacterized protein</fullName>
    </submittedName>
</protein>
<reference evidence="2 3" key="1">
    <citation type="journal article" date="2018" name="New Phytol.">
        <title>Comparative genomics and transcriptomics depict ericoid mycorrhizal fungi as versatile saprotrophs and plant mutualists.</title>
        <authorList>
            <person name="Martino E."/>
            <person name="Morin E."/>
            <person name="Grelet G.A."/>
            <person name="Kuo A."/>
            <person name="Kohler A."/>
            <person name="Daghino S."/>
            <person name="Barry K.W."/>
            <person name="Cichocki N."/>
            <person name="Clum A."/>
            <person name="Dockter R.B."/>
            <person name="Hainaut M."/>
            <person name="Kuo R.C."/>
            <person name="LaButti K."/>
            <person name="Lindahl B.D."/>
            <person name="Lindquist E.A."/>
            <person name="Lipzen A."/>
            <person name="Khouja H.R."/>
            <person name="Magnuson J."/>
            <person name="Murat C."/>
            <person name="Ohm R.A."/>
            <person name="Singer S.W."/>
            <person name="Spatafora J.W."/>
            <person name="Wang M."/>
            <person name="Veneault-Fourrey C."/>
            <person name="Henrissat B."/>
            <person name="Grigoriev I.V."/>
            <person name="Martin F.M."/>
            <person name="Perotto S."/>
        </authorList>
    </citation>
    <scope>NUCLEOTIDE SEQUENCE [LARGE SCALE GENOMIC DNA]</scope>
    <source>
        <strain evidence="2 3">ATCC 22711</strain>
    </source>
</reference>
<dbReference type="InParanoid" id="A0A2T3ATI7"/>
<organism evidence="2 3">
    <name type="scientific">Amorphotheca resinae ATCC 22711</name>
    <dbReference type="NCBI Taxonomy" id="857342"/>
    <lineage>
        <taxon>Eukaryota</taxon>
        <taxon>Fungi</taxon>
        <taxon>Dikarya</taxon>
        <taxon>Ascomycota</taxon>
        <taxon>Pezizomycotina</taxon>
        <taxon>Leotiomycetes</taxon>
        <taxon>Helotiales</taxon>
        <taxon>Amorphothecaceae</taxon>
        <taxon>Amorphotheca</taxon>
    </lineage>
</organism>
<feature type="compositionally biased region" description="Basic residues" evidence="1">
    <location>
        <begin position="172"/>
        <end position="192"/>
    </location>
</feature>
<evidence type="ECO:0000313" key="2">
    <source>
        <dbReference type="EMBL" id="PSS10805.1"/>
    </source>
</evidence>
<sequence>MPERQEMGEKCVQRETEEQRLWRWSGGGGLWWNVPLSLSLSTGNSSRREDTGYEGQANRRIDDRRPHGLAPGCRAKLHLNHPPWPLLRGGSHAYDDLRALPQNQTRLNWANHKSGAPSSPAEPAQRDGCAIYRVCHRLHQPHQPGSVNNAGMSQGEGFRWGKKGNQKEKGRGEKKRIKKKGTGKKGTGRKSKVISLRGRGCCKHTDPILVSRALLGKHSNTSSRSALASKYRAADTDYWREMRYAGPPPETGVLAMMPSLWLENNVNVHVNVHVHIHGPSIRGQE</sequence>
<dbReference type="AlphaFoldDB" id="A0A2T3ATI7"/>
<dbReference type="RefSeq" id="XP_024717984.1">
    <property type="nucleotide sequence ID" value="XM_024865517.1"/>
</dbReference>
<evidence type="ECO:0000313" key="3">
    <source>
        <dbReference type="Proteomes" id="UP000241818"/>
    </source>
</evidence>
<gene>
    <name evidence="2" type="ORF">M430DRAFT_270784</name>
</gene>
<keyword evidence="3" id="KW-1185">Reference proteome</keyword>
<dbReference type="GeneID" id="36573598"/>
<dbReference type="EMBL" id="KZ679016">
    <property type="protein sequence ID" value="PSS10805.1"/>
    <property type="molecule type" value="Genomic_DNA"/>
</dbReference>